<proteinExistence type="predicted"/>
<organism evidence="1 2">
    <name type="scientific">Streblomastix strix</name>
    <dbReference type="NCBI Taxonomy" id="222440"/>
    <lineage>
        <taxon>Eukaryota</taxon>
        <taxon>Metamonada</taxon>
        <taxon>Preaxostyla</taxon>
        <taxon>Oxymonadida</taxon>
        <taxon>Streblomastigidae</taxon>
        <taxon>Streblomastix</taxon>
    </lineage>
</organism>
<evidence type="ECO:0000313" key="2">
    <source>
        <dbReference type="Proteomes" id="UP000324800"/>
    </source>
</evidence>
<name>A0A5J4TI38_9EUKA</name>
<comment type="caution">
    <text evidence="1">The sequence shown here is derived from an EMBL/GenBank/DDBJ whole genome shotgun (WGS) entry which is preliminary data.</text>
</comment>
<dbReference type="Proteomes" id="UP000324800">
    <property type="component" value="Unassembled WGS sequence"/>
</dbReference>
<sequence length="168" mass="19035">MEQCQIIHPPTNTSIKQSFTEDEVILSTGDINRTDLAGTIMVHQTKEFIHQIPFPWISIQDSGDATENERQGSKISTRQCGRLPSGPVAGVGRDLLMRCIKRRGFSEVGVNLLFNSVKRDIYHLALLQDWLDIERITNEEMMKRDAEVILTEIIAFHTRQNNSIASAK</sequence>
<reference evidence="1 2" key="1">
    <citation type="submission" date="2019-03" db="EMBL/GenBank/DDBJ databases">
        <title>Single cell metagenomics reveals metabolic interactions within the superorganism composed of flagellate Streblomastix strix and complex community of Bacteroidetes bacteria on its surface.</title>
        <authorList>
            <person name="Treitli S.C."/>
            <person name="Kolisko M."/>
            <person name="Husnik F."/>
            <person name="Keeling P."/>
            <person name="Hampl V."/>
        </authorList>
    </citation>
    <scope>NUCLEOTIDE SEQUENCE [LARGE SCALE GENOMIC DNA]</scope>
    <source>
        <strain evidence="1">ST1C</strain>
    </source>
</reference>
<evidence type="ECO:0000313" key="1">
    <source>
        <dbReference type="EMBL" id="KAA6357907.1"/>
    </source>
</evidence>
<dbReference type="EMBL" id="SNRW01030673">
    <property type="protein sequence ID" value="KAA6357907.1"/>
    <property type="molecule type" value="Genomic_DNA"/>
</dbReference>
<protein>
    <submittedName>
        <fullName evidence="1">Uncharacterized protein</fullName>
    </submittedName>
</protein>
<gene>
    <name evidence="1" type="ORF">EZS28_046567</name>
</gene>
<dbReference type="AlphaFoldDB" id="A0A5J4TI38"/>
<accession>A0A5J4TI38</accession>